<name>A0A7S3I8T8_9SPIT</name>
<dbReference type="EMBL" id="HBIE01035888">
    <property type="protein sequence ID" value="CAE0315932.1"/>
    <property type="molecule type" value="Transcribed_RNA"/>
</dbReference>
<accession>A0A7S3I8T8</accession>
<evidence type="ECO:0000313" key="1">
    <source>
        <dbReference type="EMBL" id="CAE0315932.1"/>
    </source>
</evidence>
<organism evidence="1">
    <name type="scientific">Favella ehrenbergii</name>
    <dbReference type="NCBI Taxonomy" id="182087"/>
    <lineage>
        <taxon>Eukaryota</taxon>
        <taxon>Sar</taxon>
        <taxon>Alveolata</taxon>
        <taxon>Ciliophora</taxon>
        <taxon>Intramacronucleata</taxon>
        <taxon>Spirotrichea</taxon>
        <taxon>Choreotrichia</taxon>
        <taxon>Tintinnida</taxon>
        <taxon>Xystonellidae</taxon>
        <taxon>Favella</taxon>
    </lineage>
</organism>
<reference evidence="1" key="1">
    <citation type="submission" date="2021-01" db="EMBL/GenBank/DDBJ databases">
        <authorList>
            <person name="Corre E."/>
            <person name="Pelletier E."/>
            <person name="Niang G."/>
            <person name="Scheremetjew M."/>
            <person name="Finn R."/>
            <person name="Kale V."/>
            <person name="Holt S."/>
            <person name="Cochrane G."/>
            <person name="Meng A."/>
            <person name="Brown T."/>
            <person name="Cohen L."/>
        </authorList>
    </citation>
    <scope>NUCLEOTIDE SEQUENCE</scope>
    <source>
        <strain evidence="1">Fehren 1</strain>
    </source>
</reference>
<protein>
    <submittedName>
        <fullName evidence="1">Uncharacterized protein</fullName>
    </submittedName>
</protein>
<sequence length="150" mass="17211">MGDTYERIIENKEVNATMSKLTILADLNAVLPQQGSIASDKEVYLFLVKPNEELDDEGDSWEGSLKRIIRVVERKSRAIEQRLDKKTDALQASIEDMSKKEIVGNRLMRAHIDQSVRGQSEKVRNDVKERISKMESRIDDVLVAINELRR</sequence>
<gene>
    <name evidence="1" type="ORF">FEHR0123_LOCUS10865</name>
</gene>
<dbReference type="AlphaFoldDB" id="A0A7S3I8T8"/>
<proteinExistence type="predicted"/>